<proteinExistence type="inferred from homology"/>
<dbReference type="STRING" id="48727.SAMN05192555_11713"/>
<dbReference type="PANTHER" id="PTHR10672">
    <property type="entry name" value="ADDUCIN"/>
    <property type="match status" value="1"/>
</dbReference>
<dbReference type="GO" id="GO:0051015">
    <property type="term" value="F:actin filament binding"/>
    <property type="evidence" value="ECO:0007669"/>
    <property type="project" value="TreeGrafter"/>
</dbReference>
<feature type="domain" description="Class II aldolase/adducin N-terminal" evidence="2">
    <location>
        <begin position="17"/>
        <end position="192"/>
    </location>
</feature>
<reference evidence="4" key="1">
    <citation type="submission" date="2016-10" db="EMBL/GenBank/DDBJ databases">
        <authorList>
            <person name="Varghese N."/>
            <person name="Submissions S."/>
        </authorList>
    </citation>
    <scope>NUCLEOTIDE SEQUENCE [LARGE SCALE GENOMIC DNA]</scope>
    <source>
        <strain evidence="4">AAP</strain>
    </source>
</reference>
<evidence type="ECO:0000259" key="2">
    <source>
        <dbReference type="SMART" id="SM01007"/>
    </source>
</evidence>
<dbReference type="EMBL" id="FNGH01000017">
    <property type="protein sequence ID" value="SDM67152.1"/>
    <property type="molecule type" value="Genomic_DNA"/>
</dbReference>
<keyword evidence="4" id="KW-1185">Reference proteome</keyword>
<dbReference type="InterPro" id="IPR036409">
    <property type="entry name" value="Aldolase_II/adducin_N_sf"/>
</dbReference>
<evidence type="ECO:0000313" key="3">
    <source>
        <dbReference type="EMBL" id="SDM67152.1"/>
    </source>
</evidence>
<dbReference type="GO" id="GO:0005996">
    <property type="term" value="P:monosaccharide metabolic process"/>
    <property type="evidence" value="ECO:0007669"/>
    <property type="project" value="UniProtKB-ARBA"/>
</dbReference>
<comment type="similarity">
    <text evidence="1">Belongs to the aldolase class II family.</text>
</comment>
<dbReference type="GO" id="GO:0005856">
    <property type="term" value="C:cytoskeleton"/>
    <property type="evidence" value="ECO:0007669"/>
    <property type="project" value="TreeGrafter"/>
</dbReference>
<gene>
    <name evidence="3" type="ORF">SAMN05192555_11713</name>
</gene>
<dbReference type="SMART" id="SM01007">
    <property type="entry name" value="Aldolase_II"/>
    <property type="match status" value="1"/>
</dbReference>
<dbReference type="InterPro" id="IPR051017">
    <property type="entry name" value="Aldolase-II_Adducin_sf"/>
</dbReference>
<dbReference type="OrthoDB" id="8859181at2"/>
<dbReference type="PANTHER" id="PTHR10672:SF3">
    <property type="entry name" value="PROTEIN HU-LI TAI SHAO"/>
    <property type="match status" value="1"/>
</dbReference>
<dbReference type="Proteomes" id="UP000199107">
    <property type="component" value="Unassembled WGS sequence"/>
</dbReference>
<evidence type="ECO:0000256" key="1">
    <source>
        <dbReference type="ARBA" id="ARBA00037961"/>
    </source>
</evidence>
<evidence type="ECO:0000313" key="4">
    <source>
        <dbReference type="Proteomes" id="UP000199107"/>
    </source>
</evidence>
<dbReference type="AlphaFoldDB" id="A0A1G9V4P0"/>
<organism evidence="3 4">
    <name type="scientific">Franzmannia pantelleriensis</name>
    <dbReference type="NCBI Taxonomy" id="48727"/>
    <lineage>
        <taxon>Bacteria</taxon>
        <taxon>Pseudomonadati</taxon>
        <taxon>Pseudomonadota</taxon>
        <taxon>Gammaproteobacteria</taxon>
        <taxon>Oceanospirillales</taxon>
        <taxon>Halomonadaceae</taxon>
        <taxon>Franzmannia</taxon>
    </lineage>
</organism>
<sequence>MQQHDVSRPILDASPRQQLAAAFRWMARLDMHEATANHCSLALDERRFLINPLGHHFSELRASDLLEVDRHGQAPADIDPTAWAIHGAMHRQGEHIGCILHSHAPYATALSCLESPHLPPVEQNSMRFFERLYVDQGFDGMGLADEAERLGGLANRASVLLLGNHGVVTTGADVAEAFDRLYYFERACRTYLIARGSGLPLKPVSDTVARKTAAQWDDYMAEGAAQQHFAALLRILDRDAPDYRH</sequence>
<dbReference type="Gene3D" id="3.40.225.10">
    <property type="entry name" value="Class II aldolase/adducin N-terminal domain"/>
    <property type="match status" value="1"/>
</dbReference>
<dbReference type="RefSeq" id="WP_089660158.1">
    <property type="nucleotide sequence ID" value="NZ_FNGH01000017.1"/>
</dbReference>
<dbReference type="NCBIfam" id="NF005689">
    <property type="entry name" value="PRK07490.1"/>
    <property type="match status" value="1"/>
</dbReference>
<accession>A0A1G9V4P0</accession>
<dbReference type="Pfam" id="PF00596">
    <property type="entry name" value="Aldolase_II"/>
    <property type="match status" value="1"/>
</dbReference>
<dbReference type="InterPro" id="IPR001303">
    <property type="entry name" value="Aldolase_II/adducin_N"/>
</dbReference>
<name>A0A1G9V4P0_9GAMM</name>
<protein>
    <submittedName>
        <fullName evidence="3">Ribulose-5-phosphate 4-epimerase/Fuculose-1-phosphate aldolase</fullName>
    </submittedName>
</protein>
<dbReference type="SUPFAM" id="SSF53639">
    <property type="entry name" value="AraD/HMP-PK domain-like"/>
    <property type="match status" value="1"/>
</dbReference>